<dbReference type="AlphaFoldDB" id="A0A921RX57"/>
<protein>
    <submittedName>
        <fullName evidence="2">Uncharacterized protein</fullName>
    </submittedName>
</protein>
<feature type="region of interest" description="Disordered" evidence="1">
    <location>
        <begin position="1"/>
        <end position="46"/>
    </location>
</feature>
<organism evidence="2 3">
    <name type="scientific">Sorghum bicolor</name>
    <name type="common">Sorghum</name>
    <name type="synonym">Sorghum vulgare</name>
    <dbReference type="NCBI Taxonomy" id="4558"/>
    <lineage>
        <taxon>Eukaryota</taxon>
        <taxon>Viridiplantae</taxon>
        <taxon>Streptophyta</taxon>
        <taxon>Embryophyta</taxon>
        <taxon>Tracheophyta</taxon>
        <taxon>Spermatophyta</taxon>
        <taxon>Magnoliopsida</taxon>
        <taxon>Liliopsida</taxon>
        <taxon>Poales</taxon>
        <taxon>Poaceae</taxon>
        <taxon>PACMAD clade</taxon>
        <taxon>Panicoideae</taxon>
        <taxon>Andropogonodae</taxon>
        <taxon>Andropogoneae</taxon>
        <taxon>Sorghinae</taxon>
        <taxon>Sorghum</taxon>
    </lineage>
</organism>
<evidence type="ECO:0000256" key="1">
    <source>
        <dbReference type="SAM" id="MobiDB-lite"/>
    </source>
</evidence>
<dbReference type="Proteomes" id="UP000807115">
    <property type="component" value="Chromosome 1"/>
</dbReference>
<gene>
    <name evidence="2" type="ORF">BDA96_01G084700</name>
</gene>
<evidence type="ECO:0000313" key="2">
    <source>
        <dbReference type="EMBL" id="KAG0547490.1"/>
    </source>
</evidence>
<reference evidence="2" key="2">
    <citation type="submission" date="2020-10" db="EMBL/GenBank/DDBJ databases">
        <authorList>
            <person name="Cooper E.A."/>
            <person name="Brenton Z.W."/>
            <person name="Flinn B.S."/>
            <person name="Jenkins J."/>
            <person name="Shu S."/>
            <person name="Flowers D."/>
            <person name="Luo F."/>
            <person name="Wang Y."/>
            <person name="Xia P."/>
            <person name="Barry K."/>
            <person name="Daum C."/>
            <person name="Lipzen A."/>
            <person name="Yoshinaga Y."/>
            <person name="Schmutz J."/>
            <person name="Saski C."/>
            <person name="Vermerris W."/>
            <person name="Kresovich S."/>
        </authorList>
    </citation>
    <scope>NUCLEOTIDE SEQUENCE</scope>
</reference>
<feature type="compositionally biased region" description="Basic residues" evidence="1">
    <location>
        <begin position="1"/>
        <end position="10"/>
    </location>
</feature>
<feature type="compositionally biased region" description="Low complexity" evidence="1">
    <location>
        <begin position="14"/>
        <end position="30"/>
    </location>
</feature>
<sequence>MPRPQHHRPPPARPTAAQPRAPRLRASTSRPVRRRPSARPRSSPRAPPWWPVDYLTVQLASCFSSERASCDVQEEYQGTELKKTVDCVFGAPVLIRKCCLGGKNKLELRCCGILAGRLNMGINIFLLRLTIVGLCGLCHSEIVQYSVALLLCTLHYKVLQHSTAHGSEYSTCPGGGNPARKRQRIFPSVALMHTGRGI</sequence>
<dbReference type="EMBL" id="CM027680">
    <property type="protein sequence ID" value="KAG0547490.1"/>
    <property type="molecule type" value="Genomic_DNA"/>
</dbReference>
<accession>A0A921RX57</accession>
<proteinExistence type="predicted"/>
<comment type="caution">
    <text evidence="2">The sequence shown here is derived from an EMBL/GenBank/DDBJ whole genome shotgun (WGS) entry which is preliminary data.</text>
</comment>
<reference evidence="2" key="1">
    <citation type="journal article" date="2019" name="BMC Genomics">
        <title>A new reference genome for Sorghum bicolor reveals high levels of sequence similarity between sweet and grain genotypes: implications for the genetics of sugar metabolism.</title>
        <authorList>
            <person name="Cooper E.A."/>
            <person name="Brenton Z.W."/>
            <person name="Flinn B.S."/>
            <person name="Jenkins J."/>
            <person name="Shu S."/>
            <person name="Flowers D."/>
            <person name="Luo F."/>
            <person name="Wang Y."/>
            <person name="Xia P."/>
            <person name="Barry K."/>
            <person name="Daum C."/>
            <person name="Lipzen A."/>
            <person name="Yoshinaga Y."/>
            <person name="Schmutz J."/>
            <person name="Saski C."/>
            <person name="Vermerris W."/>
            <person name="Kresovich S."/>
        </authorList>
    </citation>
    <scope>NUCLEOTIDE SEQUENCE</scope>
</reference>
<evidence type="ECO:0000313" key="3">
    <source>
        <dbReference type="Proteomes" id="UP000807115"/>
    </source>
</evidence>
<name>A0A921RX57_SORBI</name>